<evidence type="ECO:0000313" key="4">
    <source>
        <dbReference type="Proteomes" id="UP000243542"/>
    </source>
</evidence>
<keyword evidence="1" id="KW-0732">Signal</keyword>
<dbReference type="Pfam" id="PF09076">
    <property type="entry name" value="Crystall_2"/>
    <property type="match status" value="1"/>
</dbReference>
<dbReference type="InterPro" id="IPR015791">
    <property type="entry name" value="Antimic/Inh_G_crystallin-like"/>
</dbReference>
<feature type="domain" description="Streptomyces killer toxin-like beta/gamma crystallin" evidence="2">
    <location>
        <begin position="57"/>
        <end position="117"/>
    </location>
</feature>
<protein>
    <submittedName>
        <fullName evidence="3">Beta/gamma crystallin</fullName>
    </submittedName>
</protein>
<organism evidence="3 4">
    <name type="scientific">Amycolatopsis sulphurea</name>
    <dbReference type="NCBI Taxonomy" id="76022"/>
    <lineage>
        <taxon>Bacteria</taxon>
        <taxon>Bacillati</taxon>
        <taxon>Actinomycetota</taxon>
        <taxon>Actinomycetes</taxon>
        <taxon>Pseudonocardiales</taxon>
        <taxon>Pseudonocardiaceae</taxon>
        <taxon>Amycolatopsis</taxon>
    </lineage>
</organism>
<evidence type="ECO:0000256" key="1">
    <source>
        <dbReference type="SAM" id="SignalP"/>
    </source>
</evidence>
<dbReference type="SUPFAM" id="SSF49695">
    <property type="entry name" value="gamma-Crystallin-like"/>
    <property type="match status" value="1"/>
</dbReference>
<feature type="signal peptide" evidence="1">
    <location>
        <begin position="1"/>
        <end position="29"/>
    </location>
</feature>
<evidence type="ECO:0000259" key="2">
    <source>
        <dbReference type="Pfam" id="PF09076"/>
    </source>
</evidence>
<dbReference type="InterPro" id="IPR011024">
    <property type="entry name" value="G_crystallin-like"/>
</dbReference>
<evidence type="ECO:0000313" key="3">
    <source>
        <dbReference type="EMBL" id="PFG57473.1"/>
    </source>
</evidence>
<proteinExistence type="predicted"/>
<keyword evidence="4" id="KW-1185">Reference proteome</keyword>
<name>A0A2A9G2U4_9PSEU</name>
<feature type="chain" id="PRO_5038741633" evidence="1">
    <location>
        <begin position="30"/>
        <end position="118"/>
    </location>
</feature>
<gene>
    <name evidence="3" type="ORF">ATK36_1059</name>
</gene>
<reference evidence="3 4" key="1">
    <citation type="submission" date="2017-10" db="EMBL/GenBank/DDBJ databases">
        <title>Sequencing the genomes of 1000 actinobacteria strains.</title>
        <authorList>
            <person name="Klenk H.-P."/>
        </authorList>
    </citation>
    <scope>NUCLEOTIDE SEQUENCE [LARGE SCALE GENOMIC DNA]</scope>
    <source>
        <strain evidence="3 4">DSM 46092</strain>
    </source>
</reference>
<sequence>MRSRTKVVGAAAAAAAMVFTLTVPTGVSSAITGMGDCGPGTGYLEVWYRNGDPWVKHLCWANAGRIPFTTHEWIDRIKTGNNNVIYQDRNGAPPIRIGRWQDRSFPNHPPHVEYIAIE</sequence>
<dbReference type="AlphaFoldDB" id="A0A2A9G2U4"/>
<dbReference type="Proteomes" id="UP000243542">
    <property type="component" value="Unassembled WGS sequence"/>
</dbReference>
<dbReference type="RefSeq" id="WP_098510051.1">
    <property type="nucleotide sequence ID" value="NZ_JBIAKZ010000006.1"/>
</dbReference>
<comment type="caution">
    <text evidence="3">The sequence shown here is derived from an EMBL/GenBank/DDBJ whole genome shotgun (WGS) entry which is preliminary data.</text>
</comment>
<dbReference type="EMBL" id="PDJK01000001">
    <property type="protein sequence ID" value="PFG57473.1"/>
    <property type="molecule type" value="Genomic_DNA"/>
</dbReference>
<dbReference type="InterPro" id="IPR015161">
    <property type="entry name" value="Sklp_toxin_b/g_crystallin"/>
</dbReference>
<accession>A0A2A9G2U4</accession>
<dbReference type="Gene3D" id="2.60.20.30">
    <property type="match status" value="1"/>
</dbReference>